<sequence>MKIIFKSVLLLFFCFIKGNAQEVLSLEDAVKIALENNYEIKIAKNDLKIDQTNVTAGNAGMLPKATASITQNNNLQNLSQTRTDGTSTSLNNAKSNSLNYGVGLDWTIFDGFKMFARKDQLQELQKLGETQLKLTIITKISDVQTAYYNLVQQQQQLAALDTTIVISNQRVNLAKNRFTIGKASKLEVLNAQVDINTDKVTLLRQQELYKNSKIALNQLLARDTQIDFKVVSDFTMESKLEFAELKALAEKQNPQIEALVISKKVAELELKQVKSGRYPTVKVNTGYNFAESHSSLGFTTQSSARGLNYGFSASLNLFDGFAQKRNETIANIEIENSTLQIEQQNQALNTQLATSYQTYLTNLELIDLEETNEAIAKQNLDITLDKFHIGTITTLEFRTAQLNYVNAKVRYSDAQFQAKLSEIALKELAGAIQF</sequence>
<evidence type="ECO:0000313" key="9">
    <source>
        <dbReference type="EMBL" id="XDU97703.1"/>
    </source>
</evidence>
<reference evidence="9" key="1">
    <citation type="submission" date="2024-07" db="EMBL/GenBank/DDBJ databases">
        <authorList>
            <person name="Biller S.J."/>
        </authorList>
    </citation>
    <scope>NUCLEOTIDE SEQUENCE</scope>
    <source>
        <strain evidence="9">WC2416</strain>
    </source>
</reference>
<evidence type="ECO:0000256" key="3">
    <source>
        <dbReference type="ARBA" id="ARBA00022448"/>
    </source>
</evidence>
<dbReference type="PANTHER" id="PTHR30026">
    <property type="entry name" value="OUTER MEMBRANE PROTEIN TOLC"/>
    <property type="match status" value="1"/>
</dbReference>
<comment type="subcellular location">
    <subcellularLocation>
        <location evidence="1">Cell outer membrane</location>
    </subcellularLocation>
</comment>
<dbReference type="GO" id="GO:0015288">
    <property type="term" value="F:porin activity"/>
    <property type="evidence" value="ECO:0007669"/>
    <property type="project" value="TreeGrafter"/>
</dbReference>
<keyword evidence="6" id="KW-0472">Membrane</keyword>
<evidence type="ECO:0000256" key="5">
    <source>
        <dbReference type="ARBA" id="ARBA00022692"/>
    </source>
</evidence>
<dbReference type="EMBL" id="CP165626">
    <property type="protein sequence ID" value="XDU97703.1"/>
    <property type="molecule type" value="Genomic_DNA"/>
</dbReference>
<evidence type="ECO:0000256" key="6">
    <source>
        <dbReference type="ARBA" id="ARBA00023136"/>
    </source>
</evidence>
<keyword evidence="4" id="KW-1134">Transmembrane beta strand</keyword>
<evidence type="ECO:0000256" key="1">
    <source>
        <dbReference type="ARBA" id="ARBA00004442"/>
    </source>
</evidence>
<dbReference type="InterPro" id="IPR003423">
    <property type="entry name" value="OMP_efflux"/>
</dbReference>
<organism evidence="9">
    <name type="scientific">Flavobacterium sp. WC2416</name>
    <dbReference type="NCBI Taxonomy" id="3234141"/>
    <lineage>
        <taxon>Bacteria</taxon>
        <taxon>Pseudomonadati</taxon>
        <taxon>Bacteroidota</taxon>
        <taxon>Flavobacteriia</taxon>
        <taxon>Flavobacteriales</taxon>
        <taxon>Flavobacteriaceae</taxon>
        <taxon>Flavobacterium</taxon>
    </lineage>
</organism>
<name>A0AB39W9G2_9FLAO</name>
<gene>
    <name evidence="9" type="ORF">AB3G39_11025</name>
</gene>
<dbReference type="AlphaFoldDB" id="A0AB39W9G2"/>
<feature type="chain" id="PRO_5044275156" evidence="8">
    <location>
        <begin position="21"/>
        <end position="434"/>
    </location>
</feature>
<dbReference type="Gene3D" id="1.20.1600.10">
    <property type="entry name" value="Outer membrane efflux proteins (OEP)"/>
    <property type="match status" value="1"/>
</dbReference>
<evidence type="ECO:0000256" key="2">
    <source>
        <dbReference type="ARBA" id="ARBA00007613"/>
    </source>
</evidence>
<evidence type="ECO:0000256" key="7">
    <source>
        <dbReference type="ARBA" id="ARBA00023237"/>
    </source>
</evidence>
<evidence type="ECO:0000256" key="8">
    <source>
        <dbReference type="SAM" id="SignalP"/>
    </source>
</evidence>
<keyword evidence="3" id="KW-0813">Transport</keyword>
<dbReference type="GO" id="GO:0009279">
    <property type="term" value="C:cell outer membrane"/>
    <property type="evidence" value="ECO:0007669"/>
    <property type="project" value="UniProtKB-SubCell"/>
</dbReference>
<keyword evidence="8" id="KW-0732">Signal</keyword>
<evidence type="ECO:0000256" key="4">
    <source>
        <dbReference type="ARBA" id="ARBA00022452"/>
    </source>
</evidence>
<dbReference type="InterPro" id="IPR051906">
    <property type="entry name" value="TolC-like"/>
</dbReference>
<dbReference type="GO" id="GO:1990281">
    <property type="term" value="C:efflux pump complex"/>
    <property type="evidence" value="ECO:0007669"/>
    <property type="project" value="TreeGrafter"/>
</dbReference>
<keyword evidence="7" id="KW-0998">Cell outer membrane</keyword>
<dbReference type="PANTHER" id="PTHR30026:SF20">
    <property type="entry name" value="OUTER MEMBRANE PROTEIN TOLC"/>
    <property type="match status" value="1"/>
</dbReference>
<feature type="signal peptide" evidence="8">
    <location>
        <begin position="1"/>
        <end position="20"/>
    </location>
</feature>
<comment type="similarity">
    <text evidence="2">Belongs to the outer membrane factor (OMF) (TC 1.B.17) family.</text>
</comment>
<protein>
    <submittedName>
        <fullName evidence="9">TolC family protein</fullName>
    </submittedName>
</protein>
<accession>A0AB39W9G2</accession>
<dbReference type="GO" id="GO:0015562">
    <property type="term" value="F:efflux transmembrane transporter activity"/>
    <property type="evidence" value="ECO:0007669"/>
    <property type="project" value="InterPro"/>
</dbReference>
<dbReference type="SUPFAM" id="SSF56954">
    <property type="entry name" value="Outer membrane efflux proteins (OEP)"/>
    <property type="match status" value="1"/>
</dbReference>
<proteinExistence type="inferred from homology"/>
<keyword evidence="5" id="KW-0812">Transmembrane</keyword>
<dbReference type="Pfam" id="PF02321">
    <property type="entry name" value="OEP"/>
    <property type="match status" value="2"/>
</dbReference>
<dbReference type="RefSeq" id="WP_367769609.1">
    <property type="nucleotide sequence ID" value="NZ_CP165626.1"/>
</dbReference>